<evidence type="ECO:0000256" key="2">
    <source>
        <dbReference type="SAM" id="SignalP"/>
    </source>
</evidence>
<dbReference type="PROSITE" id="PS51257">
    <property type="entry name" value="PROKAR_LIPOPROTEIN"/>
    <property type="match status" value="1"/>
</dbReference>
<comment type="caution">
    <text evidence="3">The sequence shown here is derived from an EMBL/GenBank/DDBJ whole genome shotgun (WGS) entry which is preliminary data.</text>
</comment>
<dbReference type="Proteomes" id="UP001369815">
    <property type="component" value="Unassembled WGS sequence"/>
</dbReference>
<evidence type="ECO:0008006" key="5">
    <source>
        <dbReference type="Google" id="ProtNLM"/>
    </source>
</evidence>
<keyword evidence="1 2" id="KW-0732">Signal</keyword>
<dbReference type="InterPro" id="IPR036908">
    <property type="entry name" value="RlpA-like_sf"/>
</dbReference>
<dbReference type="EMBL" id="JBANMG010000001">
    <property type="protein sequence ID" value="KAK6957262.1"/>
    <property type="molecule type" value="Genomic_DNA"/>
</dbReference>
<evidence type="ECO:0000313" key="3">
    <source>
        <dbReference type="EMBL" id="KAK6957262.1"/>
    </source>
</evidence>
<dbReference type="PANTHER" id="PTHR31836">
    <property type="match status" value="1"/>
</dbReference>
<organism evidence="3 4">
    <name type="scientific">Daldinia eschscholtzii</name>
    <dbReference type="NCBI Taxonomy" id="292717"/>
    <lineage>
        <taxon>Eukaryota</taxon>
        <taxon>Fungi</taxon>
        <taxon>Dikarya</taxon>
        <taxon>Ascomycota</taxon>
        <taxon>Pezizomycotina</taxon>
        <taxon>Sordariomycetes</taxon>
        <taxon>Xylariomycetidae</taxon>
        <taxon>Xylariales</taxon>
        <taxon>Hypoxylaceae</taxon>
        <taxon>Daldinia</taxon>
    </lineage>
</organism>
<evidence type="ECO:0000313" key="4">
    <source>
        <dbReference type="Proteomes" id="UP001369815"/>
    </source>
</evidence>
<dbReference type="AlphaFoldDB" id="A0AAX6MYK7"/>
<sequence length="110" mass="11320">MYAIAKVIIALGAFIAPSVAFSGDMTYYAPGLGACGLTNTESEAVVAMSPSQDGNCGRTINISYNGKTASATVVDKCPGCAGDSIDVSPAVFEQLESLDAGRVQVTWEYA</sequence>
<gene>
    <name evidence="3" type="ORF">Daesc_000044</name>
</gene>
<dbReference type="InterPro" id="IPR051477">
    <property type="entry name" value="Expansin_CellWall"/>
</dbReference>
<dbReference type="CDD" id="cd22191">
    <property type="entry name" value="DPBB_RlpA_EXP_N-like"/>
    <property type="match status" value="1"/>
</dbReference>
<dbReference type="Gene3D" id="2.40.40.10">
    <property type="entry name" value="RlpA-like domain"/>
    <property type="match status" value="1"/>
</dbReference>
<evidence type="ECO:0000256" key="1">
    <source>
        <dbReference type="ARBA" id="ARBA00022729"/>
    </source>
</evidence>
<feature type="chain" id="PRO_5043321184" description="RlpA-like protein double-psi beta-barrel domain-containing protein" evidence="2">
    <location>
        <begin position="21"/>
        <end position="110"/>
    </location>
</feature>
<feature type="signal peptide" evidence="2">
    <location>
        <begin position="1"/>
        <end position="20"/>
    </location>
</feature>
<dbReference type="SUPFAM" id="SSF50685">
    <property type="entry name" value="Barwin-like endoglucanases"/>
    <property type="match status" value="1"/>
</dbReference>
<keyword evidence="4" id="KW-1185">Reference proteome</keyword>
<dbReference type="PANTHER" id="PTHR31836:SF28">
    <property type="entry name" value="SRCR DOMAIN-CONTAINING PROTEIN-RELATED"/>
    <property type="match status" value="1"/>
</dbReference>
<reference evidence="3 4" key="1">
    <citation type="journal article" date="2024" name="Front Chem Biol">
        <title>Unveiling the potential of Daldinia eschscholtzii MFLUCC 19-0629 through bioactivity and bioinformatics studies for enhanced sustainable agriculture production.</title>
        <authorList>
            <person name="Brooks S."/>
            <person name="Weaver J.A."/>
            <person name="Klomchit A."/>
            <person name="Alharthi S.A."/>
            <person name="Onlamun T."/>
            <person name="Nurani R."/>
            <person name="Vong T.K."/>
            <person name="Alberti F."/>
            <person name="Greco C."/>
        </authorList>
    </citation>
    <scope>NUCLEOTIDE SEQUENCE [LARGE SCALE GENOMIC DNA]</scope>
    <source>
        <strain evidence="3">MFLUCC 19-0629</strain>
    </source>
</reference>
<protein>
    <recommendedName>
        <fullName evidence="5">RlpA-like protein double-psi beta-barrel domain-containing protein</fullName>
    </recommendedName>
</protein>
<accession>A0AAX6MYK7</accession>
<name>A0AAX6MYK7_9PEZI</name>
<proteinExistence type="predicted"/>